<dbReference type="PANTHER" id="PTHR11439">
    <property type="entry name" value="GAG-POL-RELATED RETROTRANSPOSON"/>
    <property type="match status" value="1"/>
</dbReference>
<dbReference type="InterPro" id="IPR057670">
    <property type="entry name" value="SH3_retrovirus"/>
</dbReference>
<evidence type="ECO:0000256" key="1">
    <source>
        <dbReference type="SAM" id="Coils"/>
    </source>
</evidence>
<feature type="coiled-coil region" evidence="1">
    <location>
        <begin position="301"/>
        <end position="328"/>
    </location>
</feature>
<evidence type="ECO:0000259" key="3">
    <source>
        <dbReference type="PROSITE" id="PS50994"/>
    </source>
</evidence>
<dbReference type="Pfam" id="PF22936">
    <property type="entry name" value="Pol_BBD"/>
    <property type="match status" value="1"/>
</dbReference>
<proteinExistence type="predicted"/>
<dbReference type="Gene3D" id="3.30.420.10">
    <property type="entry name" value="Ribonuclease H-like superfamily/Ribonuclease H"/>
    <property type="match status" value="1"/>
</dbReference>
<dbReference type="InterPro" id="IPR001584">
    <property type="entry name" value="Integrase_cat-core"/>
</dbReference>
<name>A0A6L2N4N5_TANCI</name>
<feature type="compositionally biased region" description="Low complexity" evidence="2">
    <location>
        <begin position="616"/>
        <end position="625"/>
    </location>
</feature>
<dbReference type="InterPro" id="IPR013103">
    <property type="entry name" value="RVT_2"/>
</dbReference>
<dbReference type="Pfam" id="PF25597">
    <property type="entry name" value="SH3_retrovirus"/>
    <property type="match status" value="1"/>
</dbReference>
<sequence>MEVIEFGDSYEAPKEDAATTSDGFVKMKGRTVTVTTEDMQKKKNDVSARTTLLLHQEDEEESTKAAVWNFKAEGTETLEQTFNRLQMIRNMSDLDTMSLDDLYNHLKVYESEVQKKSKSNSHNMAFISLAKHNSGNKEVNTASVSTTSTNVSPASANIGAASISQDIACAYIASQSNGSQIKFEDINHIDEDDMEEMDIKWNMALLSMRADRFWKKTRKKISIQGTDVAGFDKSKGFMANEQKDHALVAHEEAHTEFPLMAKTSAKSEVFDNSLCSKNCLSQFEGRLAEFKSQEIKFYEKIRGLEVQLEFKINRIESLTNELELLKKEKGYSAVPPPAQVYSPPKKDLSWIGIPEIADDTVTDYSRPSPAIKSTSDDVQNRNSSETEASSTTISSKPFIKFVKATVRPTKNKTVKLESIKKPVVKYAEQYRKPSKKSIVRGNQRNWNNLKSQQLGENFEMKNRACFYCGHFDHLSYDCSLGVKKRRSCPKNNYSNKSMTPRVVIHKPYKPPMRHVRPNMNVAQPKRTSFHKLTHSYSKRPFQRTSAVRSQYRAPWVPTVNRNFPTVNRKFPTVNRKFPTGSTKFSTADMGKRGNAVKASACWIWKPRQNTTNKGPNSNSDNSQSNIDDKGYWDSGCSRHMTGNISYLSDYEPFDGGYMSFGQGGCKITGKGTIKTGTLEFENVYFVKDLKFNLFSVRCVLLKTHRQHNMYSIDLNNIVPHKDLTCLVAKASADACMLWHRRIGIKREFSNARTPQQNGVAERRNRTLIEAAKTMLADAKLPVTFWAEAVNTACYVQNKVLVNKSQNKTPYELFNGRTPAIGFLKPFGCHVMILNTLDNLGKFEAKGDGGYFIGYSMSSKAFRVFNKRTKRVEENLHVDFLENKAIEKGAGPNWLFNIDSLTKSINYVLVVGAGTHSTNFSGTKDATSQEVKKDVSFLRYIALPNRVHDALLESSSSKPQDDCSTDVPESSGNSNPTATSTNPSADQMETLTVETPILTVSLLVLTACFTDSQEPSNILRVTTKSVDSDGVEADISNMETTITASPTPTLKIHKNHQKTQIIGPVDTPIQTRHKSKEVGEQKPKKISDALHDPSLVEAMQEELLQFKIQNVWSLANCPKGVRPIGTKWVLKNKKDKRGIVIRDKARLVAQGHTHEKGIDYDEMDVKSAFLYGTIDKEVEFEALMHGKFQMSAMDVRSANTPIDKENPWGKDGTRKDVDLHLYRSMIGSLMYLTASRPDIMFAVCACARHQVIPKECHLHAVKRIFRYLKGHPKLGLWYPKESPFDLVAYSDSDYDGATQNHKSTTGGCQFLGRRLILWQCKKQKIMATSTTVAEYVAAASGRGQVLWIQNQLLDYGLSMPFEALSKEISSSILLLIVPLFDSMLAPQGEGSGKPTEPHHTPSPKAQQTSPTTHSSPSIPPATTVTIPLVIITLPLSTVIPTDTPPLRHYTRRARVGQPSALPPVADELASPIRDVSQAQELEINSLKARIKLLEDKDRGVAEQSKDDAPIKGRSGGVQVVPTTAEVATTTVSIPTGSGVISTASPTIPTAALIFTTATESTPYTRRKGKEKIVESDTPKKKKLQEQIDVQIMIDGLDMTNETVAKYLQEFYQFAIELPIGRRIELISDLVKHQDNYAKAGWKAKYFKGMTLEEIKEKFDPVWKQIQDFIPIGSKEEAKRFKRKGIRFEQESVKKLKTLEEVKETEEVPEEKVKEMIQLVPVEEVYVEALQVKHPIIDRKVHTKEQRSYWKIIRLGGSSASYQFFMDMLKHLDREDLNQLWRLVKESLSIRPATSDKEMELWVELKRLYKPDAEDQLWTHTQNMMHAPIEWMLYDSCGAHHLEHQVYGRIVGNKMHKAFPLPIMEFPLPEEVPIASEESSPC</sequence>
<comment type="caution">
    <text evidence="4">The sequence shown here is derived from an EMBL/GenBank/DDBJ whole genome shotgun (WGS) entry which is preliminary data.</text>
</comment>
<dbReference type="InterPro" id="IPR036397">
    <property type="entry name" value="RNaseH_sf"/>
</dbReference>
<feature type="domain" description="Integrase catalytic" evidence="3">
    <location>
        <begin position="740"/>
        <end position="817"/>
    </location>
</feature>
<keyword evidence="1" id="KW-0175">Coiled coil</keyword>
<evidence type="ECO:0000256" key="2">
    <source>
        <dbReference type="SAM" id="MobiDB-lite"/>
    </source>
</evidence>
<dbReference type="InterPro" id="IPR012337">
    <property type="entry name" value="RNaseH-like_sf"/>
</dbReference>
<dbReference type="PROSITE" id="PS50994">
    <property type="entry name" value="INTEGRASE"/>
    <property type="match status" value="1"/>
</dbReference>
<accession>A0A6L2N4N5</accession>
<dbReference type="Pfam" id="PF07727">
    <property type="entry name" value="RVT_2"/>
    <property type="match status" value="1"/>
</dbReference>
<protein>
    <recommendedName>
        <fullName evidence="3">Integrase catalytic domain-containing protein</fullName>
    </recommendedName>
</protein>
<dbReference type="GO" id="GO:0015074">
    <property type="term" value="P:DNA integration"/>
    <property type="evidence" value="ECO:0007669"/>
    <property type="project" value="InterPro"/>
</dbReference>
<dbReference type="GO" id="GO:0003676">
    <property type="term" value="F:nucleic acid binding"/>
    <property type="evidence" value="ECO:0007669"/>
    <property type="project" value="InterPro"/>
</dbReference>
<reference evidence="4" key="1">
    <citation type="journal article" date="2019" name="Sci. Rep.">
        <title>Draft genome of Tanacetum cinerariifolium, the natural source of mosquito coil.</title>
        <authorList>
            <person name="Yamashiro T."/>
            <person name="Shiraishi A."/>
            <person name="Satake H."/>
            <person name="Nakayama K."/>
        </authorList>
    </citation>
    <scope>NUCLEOTIDE SEQUENCE</scope>
</reference>
<feature type="compositionally biased region" description="Polar residues" evidence="2">
    <location>
        <begin position="966"/>
        <end position="986"/>
    </location>
</feature>
<feature type="region of interest" description="Disordered" evidence="2">
    <location>
        <begin position="607"/>
        <end position="626"/>
    </location>
</feature>
<dbReference type="InterPro" id="IPR054722">
    <property type="entry name" value="PolX-like_BBD"/>
</dbReference>
<dbReference type="CDD" id="cd09272">
    <property type="entry name" value="RNase_HI_RT_Ty1"/>
    <property type="match status" value="1"/>
</dbReference>
<feature type="compositionally biased region" description="Low complexity" evidence="2">
    <location>
        <begin position="1407"/>
        <end position="1418"/>
    </location>
</feature>
<dbReference type="EMBL" id="BKCJ010008070">
    <property type="protein sequence ID" value="GEU80397.1"/>
    <property type="molecule type" value="Genomic_DNA"/>
</dbReference>
<dbReference type="PANTHER" id="PTHR11439:SF495">
    <property type="entry name" value="REVERSE TRANSCRIPTASE, RNA-DEPENDENT DNA POLYMERASE-RELATED"/>
    <property type="match status" value="1"/>
</dbReference>
<feature type="region of interest" description="Disordered" evidence="2">
    <location>
        <begin position="951"/>
        <end position="986"/>
    </location>
</feature>
<gene>
    <name evidence="4" type="ORF">Tci_052375</name>
</gene>
<feature type="region of interest" description="Disordered" evidence="2">
    <location>
        <begin position="1386"/>
        <end position="1418"/>
    </location>
</feature>
<evidence type="ECO:0000313" key="4">
    <source>
        <dbReference type="EMBL" id="GEU80397.1"/>
    </source>
</evidence>
<feature type="region of interest" description="Disordered" evidence="2">
    <location>
        <begin position="362"/>
        <end position="391"/>
    </location>
</feature>
<dbReference type="SUPFAM" id="SSF53098">
    <property type="entry name" value="Ribonuclease H-like"/>
    <property type="match status" value="1"/>
</dbReference>
<organism evidence="4">
    <name type="scientific">Tanacetum cinerariifolium</name>
    <name type="common">Dalmatian daisy</name>
    <name type="synonym">Chrysanthemum cinerariifolium</name>
    <dbReference type="NCBI Taxonomy" id="118510"/>
    <lineage>
        <taxon>Eukaryota</taxon>
        <taxon>Viridiplantae</taxon>
        <taxon>Streptophyta</taxon>
        <taxon>Embryophyta</taxon>
        <taxon>Tracheophyta</taxon>
        <taxon>Spermatophyta</taxon>
        <taxon>Magnoliopsida</taxon>
        <taxon>eudicotyledons</taxon>
        <taxon>Gunneridae</taxon>
        <taxon>Pentapetalae</taxon>
        <taxon>asterids</taxon>
        <taxon>campanulids</taxon>
        <taxon>Asterales</taxon>
        <taxon>Asteraceae</taxon>
        <taxon>Asteroideae</taxon>
        <taxon>Anthemideae</taxon>
        <taxon>Anthemidinae</taxon>
        <taxon>Tanacetum</taxon>
    </lineage>
</organism>